<dbReference type="InterPro" id="IPR013088">
    <property type="entry name" value="Znf_NHR/GATA"/>
</dbReference>
<dbReference type="PROSITE" id="PS00344">
    <property type="entry name" value="GATA_ZN_FINGER_1"/>
    <property type="match status" value="1"/>
</dbReference>
<dbReference type="GO" id="GO:0005634">
    <property type="term" value="C:nucleus"/>
    <property type="evidence" value="ECO:0007669"/>
    <property type="project" value="UniProtKB-SubCell"/>
</dbReference>
<evidence type="ECO:0000256" key="7">
    <source>
        <dbReference type="SAM" id="MobiDB-lite"/>
    </source>
</evidence>
<evidence type="ECO:0000256" key="4">
    <source>
        <dbReference type="ARBA" id="ARBA00022833"/>
    </source>
</evidence>
<evidence type="ECO:0000256" key="3">
    <source>
        <dbReference type="ARBA" id="ARBA00022771"/>
    </source>
</evidence>
<feature type="domain" description="GATA-type" evidence="8">
    <location>
        <begin position="50"/>
        <end position="89"/>
    </location>
</feature>
<dbReference type="GO" id="GO:0000122">
    <property type="term" value="P:negative regulation of transcription by RNA polymerase II"/>
    <property type="evidence" value="ECO:0007669"/>
    <property type="project" value="TreeGrafter"/>
</dbReference>
<keyword evidence="10" id="KW-1185">Reference proteome</keyword>
<dbReference type="Proteomes" id="UP001221142">
    <property type="component" value="Unassembled WGS sequence"/>
</dbReference>
<evidence type="ECO:0000256" key="2">
    <source>
        <dbReference type="ARBA" id="ARBA00022723"/>
    </source>
</evidence>
<dbReference type="PANTHER" id="PTHR10071">
    <property type="entry name" value="TRANSCRIPTION FACTOR GATA FAMILY MEMBER"/>
    <property type="match status" value="1"/>
</dbReference>
<accession>A0AAD7C173</accession>
<evidence type="ECO:0000256" key="6">
    <source>
        <dbReference type="PROSITE-ProRule" id="PRU00094"/>
    </source>
</evidence>
<evidence type="ECO:0000313" key="9">
    <source>
        <dbReference type="EMBL" id="KAJ7636258.1"/>
    </source>
</evidence>
<protein>
    <recommendedName>
        <fullName evidence="8">GATA-type domain-containing protein</fullName>
    </recommendedName>
</protein>
<dbReference type="AlphaFoldDB" id="A0AAD7C173"/>
<dbReference type="GO" id="GO:0045944">
    <property type="term" value="P:positive regulation of transcription by RNA polymerase II"/>
    <property type="evidence" value="ECO:0007669"/>
    <property type="project" value="TreeGrafter"/>
</dbReference>
<name>A0AAD7C173_9AGAR</name>
<evidence type="ECO:0000256" key="1">
    <source>
        <dbReference type="ARBA" id="ARBA00004123"/>
    </source>
</evidence>
<organism evidence="9 10">
    <name type="scientific">Roridomyces roridus</name>
    <dbReference type="NCBI Taxonomy" id="1738132"/>
    <lineage>
        <taxon>Eukaryota</taxon>
        <taxon>Fungi</taxon>
        <taxon>Dikarya</taxon>
        <taxon>Basidiomycota</taxon>
        <taxon>Agaricomycotina</taxon>
        <taxon>Agaricomycetes</taxon>
        <taxon>Agaricomycetidae</taxon>
        <taxon>Agaricales</taxon>
        <taxon>Marasmiineae</taxon>
        <taxon>Mycenaceae</taxon>
        <taxon>Roridomyces</taxon>
    </lineage>
</organism>
<evidence type="ECO:0000256" key="5">
    <source>
        <dbReference type="ARBA" id="ARBA00023242"/>
    </source>
</evidence>
<evidence type="ECO:0000313" key="10">
    <source>
        <dbReference type="Proteomes" id="UP001221142"/>
    </source>
</evidence>
<dbReference type="EMBL" id="JARKIF010000006">
    <property type="protein sequence ID" value="KAJ7636258.1"/>
    <property type="molecule type" value="Genomic_DNA"/>
</dbReference>
<dbReference type="GO" id="GO:0000981">
    <property type="term" value="F:DNA-binding transcription factor activity, RNA polymerase II-specific"/>
    <property type="evidence" value="ECO:0007669"/>
    <property type="project" value="TreeGrafter"/>
</dbReference>
<feature type="region of interest" description="Disordered" evidence="7">
    <location>
        <begin position="143"/>
        <end position="167"/>
    </location>
</feature>
<dbReference type="InterPro" id="IPR039355">
    <property type="entry name" value="Transcription_factor_GATA"/>
</dbReference>
<reference evidence="9" key="1">
    <citation type="submission" date="2023-03" db="EMBL/GenBank/DDBJ databases">
        <title>Massive genome expansion in bonnet fungi (Mycena s.s.) driven by repeated elements and novel gene families across ecological guilds.</title>
        <authorList>
            <consortium name="Lawrence Berkeley National Laboratory"/>
            <person name="Harder C.B."/>
            <person name="Miyauchi S."/>
            <person name="Viragh M."/>
            <person name="Kuo A."/>
            <person name="Thoen E."/>
            <person name="Andreopoulos B."/>
            <person name="Lu D."/>
            <person name="Skrede I."/>
            <person name="Drula E."/>
            <person name="Henrissat B."/>
            <person name="Morin E."/>
            <person name="Kohler A."/>
            <person name="Barry K."/>
            <person name="LaButti K."/>
            <person name="Morin E."/>
            <person name="Salamov A."/>
            <person name="Lipzen A."/>
            <person name="Mereny Z."/>
            <person name="Hegedus B."/>
            <person name="Baldrian P."/>
            <person name="Stursova M."/>
            <person name="Weitz H."/>
            <person name="Taylor A."/>
            <person name="Grigoriev I.V."/>
            <person name="Nagy L.G."/>
            <person name="Martin F."/>
            <person name="Kauserud H."/>
        </authorList>
    </citation>
    <scope>NUCLEOTIDE SEQUENCE</scope>
    <source>
        <strain evidence="9">9284</strain>
    </source>
</reference>
<dbReference type="PANTHER" id="PTHR10071:SF337">
    <property type="entry name" value="GATA-BINDING FACTOR A"/>
    <property type="match status" value="1"/>
</dbReference>
<dbReference type="GO" id="GO:0045165">
    <property type="term" value="P:cell fate commitment"/>
    <property type="evidence" value="ECO:0007669"/>
    <property type="project" value="TreeGrafter"/>
</dbReference>
<keyword evidence="2" id="KW-0479">Metal-binding</keyword>
<proteinExistence type="predicted"/>
<dbReference type="Gene3D" id="3.30.50.10">
    <property type="entry name" value="Erythroid Transcription Factor GATA-1, subunit A"/>
    <property type="match status" value="2"/>
</dbReference>
<dbReference type="InterPro" id="IPR000679">
    <property type="entry name" value="Znf_GATA"/>
</dbReference>
<dbReference type="PRINTS" id="PR00619">
    <property type="entry name" value="GATAZNFINGER"/>
</dbReference>
<dbReference type="Pfam" id="PF00320">
    <property type="entry name" value="GATA"/>
    <property type="match status" value="2"/>
</dbReference>
<dbReference type="SMART" id="SM00401">
    <property type="entry name" value="ZnF_GATA"/>
    <property type="match status" value="2"/>
</dbReference>
<dbReference type="GO" id="GO:0008270">
    <property type="term" value="F:zinc ion binding"/>
    <property type="evidence" value="ECO:0007669"/>
    <property type="project" value="UniProtKB-KW"/>
</dbReference>
<dbReference type="SUPFAM" id="SSF57716">
    <property type="entry name" value="Glucocorticoid receptor-like (DNA-binding domain)"/>
    <property type="match status" value="2"/>
</dbReference>
<feature type="compositionally biased region" description="Polar residues" evidence="7">
    <location>
        <begin position="1"/>
        <end position="13"/>
    </location>
</feature>
<dbReference type="GO" id="GO:0000978">
    <property type="term" value="F:RNA polymerase II cis-regulatory region sequence-specific DNA binding"/>
    <property type="evidence" value="ECO:0007669"/>
    <property type="project" value="TreeGrafter"/>
</dbReference>
<evidence type="ECO:0000259" key="8">
    <source>
        <dbReference type="PROSITE" id="PS50114"/>
    </source>
</evidence>
<feature type="domain" description="GATA-type" evidence="8">
    <location>
        <begin position="108"/>
        <end position="161"/>
    </location>
</feature>
<keyword evidence="4" id="KW-0862">Zinc</keyword>
<dbReference type="CDD" id="cd00202">
    <property type="entry name" value="ZnF_GATA"/>
    <property type="match status" value="2"/>
</dbReference>
<comment type="caution">
    <text evidence="9">The sequence shown here is derived from an EMBL/GenBank/DDBJ whole genome shotgun (WGS) entry which is preliminary data.</text>
</comment>
<gene>
    <name evidence="9" type="ORF">FB45DRAFT_977269</name>
</gene>
<keyword evidence="3 6" id="KW-0863">Zinc-finger</keyword>
<keyword evidence="5" id="KW-0539">Nucleus</keyword>
<feature type="region of interest" description="Disordered" evidence="7">
    <location>
        <begin position="1"/>
        <end position="30"/>
    </location>
</feature>
<dbReference type="PROSITE" id="PS50114">
    <property type="entry name" value="GATA_ZN_FINGER_2"/>
    <property type="match status" value="2"/>
</dbReference>
<comment type="subcellular location">
    <subcellularLocation>
        <location evidence="1">Nucleus</location>
    </subcellularLocation>
</comment>
<sequence>MDQSYPIQRSHTPSPYPTTRYHNPEQALPPHMQGIQIPEASTQDTVDGVKRCANCRTTSTPVWRRDPQTSNPLCNACGLYLIQRQQHRPQALIDVDNEEPNAADSEGEYTGPECTNCGTRRTSTWRRSKSGQQLCNACGVYERTNGKPRPLALRNDKIRPREKQRRS</sequence>